<reference evidence="4" key="2">
    <citation type="submission" date="2018-05" db="EMBL/GenBank/DDBJ databases">
        <title>OmerRS3 (Oryza meridionalis Reference Sequence Version 3).</title>
        <authorList>
            <person name="Zhang J."/>
            <person name="Kudrna D."/>
            <person name="Lee S."/>
            <person name="Talag J."/>
            <person name="Welchert J."/>
            <person name="Wing R.A."/>
        </authorList>
    </citation>
    <scope>NUCLEOTIDE SEQUENCE [LARGE SCALE GENOMIC DNA]</scope>
    <source>
        <strain evidence="4">cv. OR44</strain>
    </source>
</reference>
<name>A0A0E0EER9_9ORYZ</name>
<comment type="similarity">
    <text evidence="1 2">Belongs to the RNase T2 family.</text>
</comment>
<dbReference type="Gene3D" id="3.90.730.10">
    <property type="entry name" value="Ribonuclease T2-like"/>
    <property type="match status" value="1"/>
</dbReference>
<evidence type="ECO:0000256" key="2">
    <source>
        <dbReference type="RuleBase" id="RU004328"/>
    </source>
</evidence>
<dbReference type="eggNOG" id="KOG1642">
    <property type="taxonomic scope" value="Eukaryota"/>
</dbReference>
<evidence type="ECO:0000256" key="1">
    <source>
        <dbReference type="ARBA" id="ARBA00007469"/>
    </source>
</evidence>
<feature type="signal peptide" evidence="3">
    <location>
        <begin position="1"/>
        <end position="21"/>
    </location>
</feature>
<dbReference type="PANTHER" id="PTHR11240:SF18">
    <property type="entry name" value="OS07G0630400 PROTEIN"/>
    <property type="match status" value="1"/>
</dbReference>
<evidence type="ECO:0000313" key="4">
    <source>
        <dbReference type="EnsemblPlants" id="OMERI07G19470.1"/>
    </source>
</evidence>
<dbReference type="Proteomes" id="UP000008021">
    <property type="component" value="Chromosome 7"/>
</dbReference>
<dbReference type="GO" id="GO:0006401">
    <property type="term" value="P:RNA catabolic process"/>
    <property type="evidence" value="ECO:0007669"/>
    <property type="project" value="TreeGrafter"/>
</dbReference>
<dbReference type="PANTHER" id="PTHR11240">
    <property type="entry name" value="RIBONUCLEASE T2"/>
    <property type="match status" value="1"/>
</dbReference>
<dbReference type="SUPFAM" id="SSF55895">
    <property type="entry name" value="Ribonuclease Rh-like"/>
    <property type="match status" value="1"/>
</dbReference>
<accession>A0A0E0EER9</accession>
<dbReference type="Gramene" id="OMERI07G19470.1">
    <property type="protein sequence ID" value="OMERI07G19470.1"/>
    <property type="gene ID" value="OMERI07G19470"/>
</dbReference>
<keyword evidence="5" id="KW-1185">Reference proteome</keyword>
<dbReference type="InterPro" id="IPR001568">
    <property type="entry name" value="RNase_T2-like"/>
</dbReference>
<dbReference type="PROSITE" id="PS00531">
    <property type="entry name" value="RNASE_T2_2"/>
    <property type="match status" value="1"/>
</dbReference>
<dbReference type="HOGENOM" id="CLU_1743441_0_0_1"/>
<keyword evidence="3" id="KW-0732">Signal</keyword>
<dbReference type="EnsemblPlants" id="OMERI07G19470.1">
    <property type="protein sequence ID" value="OMERI07G19470.1"/>
    <property type="gene ID" value="OMERI07G19470"/>
</dbReference>
<dbReference type="Pfam" id="PF00445">
    <property type="entry name" value="Ribonuclease_T2"/>
    <property type="match status" value="1"/>
</dbReference>
<sequence>MKRTMKVVFSLALLLLPLASAVDFDFTYLVQQLDQKWPSLKQTNLEFWSHEWKKHGTCSKLTQYGYFEAALKLEKLTNNLTKILADRGVGPSDVNTYTFRKISDALNQGHRAHDLLQVQQEQGRRYAAVRGVSVRRPLRREAHQLHGVAV</sequence>
<dbReference type="InterPro" id="IPR036430">
    <property type="entry name" value="RNase_T2-like_sf"/>
</dbReference>
<dbReference type="InterPro" id="IPR033130">
    <property type="entry name" value="RNase_T2_His_AS_2"/>
</dbReference>
<dbReference type="AlphaFoldDB" id="A0A0E0EER9"/>
<dbReference type="GO" id="GO:0005576">
    <property type="term" value="C:extracellular region"/>
    <property type="evidence" value="ECO:0007669"/>
    <property type="project" value="TreeGrafter"/>
</dbReference>
<feature type="chain" id="PRO_5002357948" evidence="3">
    <location>
        <begin position="22"/>
        <end position="150"/>
    </location>
</feature>
<dbReference type="GO" id="GO:0033897">
    <property type="term" value="F:ribonuclease T2 activity"/>
    <property type="evidence" value="ECO:0007669"/>
    <property type="project" value="InterPro"/>
</dbReference>
<evidence type="ECO:0000313" key="5">
    <source>
        <dbReference type="Proteomes" id="UP000008021"/>
    </source>
</evidence>
<protein>
    <submittedName>
        <fullName evidence="4">Uncharacterized protein</fullName>
    </submittedName>
</protein>
<dbReference type="GO" id="GO:0003723">
    <property type="term" value="F:RNA binding"/>
    <property type="evidence" value="ECO:0007669"/>
    <property type="project" value="InterPro"/>
</dbReference>
<proteinExistence type="inferred from homology"/>
<organism evidence="4">
    <name type="scientific">Oryza meridionalis</name>
    <dbReference type="NCBI Taxonomy" id="40149"/>
    <lineage>
        <taxon>Eukaryota</taxon>
        <taxon>Viridiplantae</taxon>
        <taxon>Streptophyta</taxon>
        <taxon>Embryophyta</taxon>
        <taxon>Tracheophyta</taxon>
        <taxon>Spermatophyta</taxon>
        <taxon>Magnoliopsida</taxon>
        <taxon>Liliopsida</taxon>
        <taxon>Poales</taxon>
        <taxon>Poaceae</taxon>
        <taxon>BOP clade</taxon>
        <taxon>Oryzoideae</taxon>
        <taxon>Oryzeae</taxon>
        <taxon>Oryzinae</taxon>
        <taxon>Oryza</taxon>
    </lineage>
</organism>
<reference evidence="4" key="1">
    <citation type="submission" date="2015-04" db="UniProtKB">
        <authorList>
            <consortium name="EnsemblPlants"/>
        </authorList>
    </citation>
    <scope>IDENTIFICATION</scope>
</reference>
<evidence type="ECO:0000256" key="3">
    <source>
        <dbReference type="SAM" id="SignalP"/>
    </source>
</evidence>